<dbReference type="AlphaFoldDB" id="A0A2T7UQT1"/>
<dbReference type="Proteomes" id="UP000244810">
    <property type="component" value="Unassembled WGS sequence"/>
</dbReference>
<dbReference type="EMBL" id="QDDR01000006">
    <property type="protein sequence ID" value="PVE47037.1"/>
    <property type="molecule type" value="Genomic_DNA"/>
</dbReference>
<protein>
    <submittedName>
        <fullName evidence="1">Uncharacterized protein</fullName>
    </submittedName>
</protein>
<gene>
    <name evidence="1" type="ORF">DDE23_12320</name>
</gene>
<evidence type="ECO:0000313" key="1">
    <source>
        <dbReference type="EMBL" id="PVE47037.1"/>
    </source>
</evidence>
<comment type="caution">
    <text evidence="1">The sequence shown here is derived from an EMBL/GenBank/DDBJ whole genome shotgun (WGS) entry which is preliminary data.</text>
</comment>
<dbReference type="InterPro" id="IPR056919">
    <property type="entry name" value="Phage_TAC_18"/>
</dbReference>
<dbReference type="OrthoDB" id="8371071at2"/>
<dbReference type="RefSeq" id="WP_107752049.1">
    <property type="nucleotide sequence ID" value="NZ_QBKF01000006.1"/>
</dbReference>
<proteinExistence type="predicted"/>
<keyword evidence="2" id="KW-1185">Reference proteome</keyword>
<dbReference type="Pfam" id="PF23812">
    <property type="entry name" value="Phage_TAC_18"/>
    <property type="match status" value="1"/>
</dbReference>
<organism evidence="1 2">
    <name type="scientific">Pararhodobacter aggregans</name>
    <dbReference type="NCBI Taxonomy" id="404875"/>
    <lineage>
        <taxon>Bacteria</taxon>
        <taxon>Pseudomonadati</taxon>
        <taxon>Pseudomonadota</taxon>
        <taxon>Alphaproteobacteria</taxon>
        <taxon>Rhodobacterales</taxon>
        <taxon>Paracoccaceae</taxon>
        <taxon>Pararhodobacter</taxon>
    </lineage>
</organism>
<accession>A0A2T7UQT1</accession>
<reference evidence="1 2" key="1">
    <citation type="journal article" date="2011" name="Syst. Appl. Microbiol.">
        <title>Defluviimonas denitrificans gen. nov., sp. nov., and Pararhodobacter aggregans gen. nov., sp. nov., non-phototrophic Rhodobacteraceae from the biofilter of a marine aquaculture.</title>
        <authorList>
            <person name="Foesel B.U."/>
            <person name="Drake H.L."/>
            <person name="Schramm A."/>
        </authorList>
    </citation>
    <scope>NUCLEOTIDE SEQUENCE [LARGE SCALE GENOMIC DNA]</scope>
    <source>
        <strain evidence="1 2">D1-19</strain>
    </source>
</reference>
<sequence length="121" mass="13480">MTRAYDRLTRQLVAALESRLKCQRAAPVPEAGRLLWTAFHELSRGRSWQQLGPLPIAMVEIQAWAELARLPLQHRHVRVILALDEAFLDHAHAAAPPKGVKLAPQISRHGITAALFDLAVD</sequence>
<name>A0A2T7UQT1_9RHOB</name>
<evidence type="ECO:0000313" key="2">
    <source>
        <dbReference type="Proteomes" id="UP000244810"/>
    </source>
</evidence>